<dbReference type="EMBL" id="GGFL01008849">
    <property type="protein sequence ID" value="MBW73027.1"/>
    <property type="molecule type" value="Transcribed_RNA"/>
</dbReference>
<reference evidence="1" key="1">
    <citation type="submission" date="2018-01" db="EMBL/GenBank/DDBJ databases">
        <title>An insight into the sialome of Amazonian anophelines.</title>
        <authorList>
            <person name="Ribeiro J.M."/>
            <person name="Scarpassa V."/>
            <person name="Calvo E."/>
        </authorList>
    </citation>
    <scope>NUCLEOTIDE SEQUENCE</scope>
</reference>
<organism evidence="1">
    <name type="scientific">Anopheles darlingi</name>
    <name type="common">Mosquito</name>
    <dbReference type="NCBI Taxonomy" id="43151"/>
    <lineage>
        <taxon>Eukaryota</taxon>
        <taxon>Metazoa</taxon>
        <taxon>Ecdysozoa</taxon>
        <taxon>Arthropoda</taxon>
        <taxon>Hexapoda</taxon>
        <taxon>Insecta</taxon>
        <taxon>Pterygota</taxon>
        <taxon>Neoptera</taxon>
        <taxon>Endopterygota</taxon>
        <taxon>Diptera</taxon>
        <taxon>Nematocera</taxon>
        <taxon>Culicoidea</taxon>
        <taxon>Culicidae</taxon>
        <taxon>Anophelinae</taxon>
        <taxon>Anopheles</taxon>
    </lineage>
</organism>
<proteinExistence type="predicted"/>
<evidence type="ECO:0000313" key="1">
    <source>
        <dbReference type="EMBL" id="MBW73027.1"/>
    </source>
</evidence>
<accession>A0A2M4D652</accession>
<name>A0A2M4D652_ANODA</name>
<protein>
    <submittedName>
        <fullName evidence="1">Putative secreted protein</fullName>
    </submittedName>
</protein>
<dbReference type="AlphaFoldDB" id="A0A2M4D652"/>
<sequence length="101" mass="11296">MAALVFQTLFSSSSAEREGVSTWWFRLKGFCRQLSAPLARRVPEEVHPGMSFSGSSKYPLCAATVLRCVGHTVAVFWAYYRRLKGATRPLLPESRGKSLRS</sequence>